<evidence type="ECO:0000313" key="13">
    <source>
        <dbReference type="EMBL" id="TKB99175.1"/>
    </source>
</evidence>
<dbReference type="Pfam" id="PF00702">
    <property type="entry name" value="Hydrolase"/>
    <property type="match status" value="1"/>
</dbReference>
<dbReference type="SFLD" id="SFLDF00027">
    <property type="entry name" value="p-type_atpase"/>
    <property type="match status" value="1"/>
</dbReference>
<accession>A0A4U1C237</accession>
<evidence type="ECO:0000256" key="4">
    <source>
        <dbReference type="ARBA" id="ARBA00022723"/>
    </source>
</evidence>
<feature type="transmembrane region" description="Helical" evidence="10">
    <location>
        <begin position="90"/>
        <end position="116"/>
    </location>
</feature>
<keyword evidence="14" id="KW-1185">Reference proteome</keyword>
<dbReference type="InterPro" id="IPR023214">
    <property type="entry name" value="HAD_sf"/>
</dbReference>
<comment type="subcellular location">
    <subcellularLocation>
        <location evidence="10">Cell membrane</location>
    </subcellularLocation>
    <subcellularLocation>
        <location evidence="1">Membrane</location>
    </subcellularLocation>
</comment>
<evidence type="ECO:0000256" key="8">
    <source>
        <dbReference type="ARBA" id="ARBA00039097"/>
    </source>
</evidence>
<protein>
    <recommendedName>
        <fullName evidence="8">P-type Zn(2+) transporter</fullName>
        <ecNumber evidence="8">7.2.2.12</ecNumber>
    </recommendedName>
</protein>
<evidence type="ECO:0000256" key="5">
    <source>
        <dbReference type="ARBA" id="ARBA00022967"/>
    </source>
</evidence>
<comment type="similarity">
    <text evidence="2 10">Belongs to the cation transport ATPase (P-type) (TC 3.A.3) family. Type IB subfamily.</text>
</comment>
<dbReference type="SUPFAM" id="SSF56784">
    <property type="entry name" value="HAD-like"/>
    <property type="match status" value="1"/>
</dbReference>
<name>A0A4U1C237_9SPHI</name>
<dbReference type="EC" id="7.2.2.12" evidence="8"/>
<organism evidence="13 14">
    <name type="scientific">Pedobacter cryophilus</name>
    <dbReference type="NCBI Taxonomy" id="2571271"/>
    <lineage>
        <taxon>Bacteria</taxon>
        <taxon>Pseudomonadati</taxon>
        <taxon>Bacteroidota</taxon>
        <taxon>Sphingobacteriia</taxon>
        <taxon>Sphingobacteriales</taxon>
        <taxon>Sphingobacteriaceae</taxon>
        <taxon>Pedobacter</taxon>
    </lineage>
</organism>
<evidence type="ECO:0000256" key="2">
    <source>
        <dbReference type="ARBA" id="ARBA00006024"/>
    </source>
</evidence>
<dbReference type="GO" id="GO:0005886">
    <property type="term" value="C:plasma membrane"/>
    <property type="evidence" value="ECO:0007669"/>
    <property type="project" value="UniProtKB-SubCell"/>
</dbReference>
<dbReference type="PANTHER" id="PTHR48085:SF5">
    <property type="entry name" value="CADMIUM_ZINC-TRANSPORTING ATPASE HMA4-RELATED"/>
    <property type="match status" value="1"/>
</dbReference>
<dbReference type="Gene3D" id="3.40.1110.10">
    <property type="entry name" value="Calcium-transporting ATPase, cytoplasmic domain N"/>
    <property type="match status" value="1"/>
</dbReference>
<dbReference type="InterPro" id="IPR023298">
    <property type="entry name" value="ATPase_P-typ_TM_dom_sf"/>
</dbReference>
<feature type="transmembrane region" description="Helical" evidence="10">
    <location>
        <begin position="588"/>
        <end position="608"/>
    </location>
</feature>
<sequence length="640" mass="69653">MIENKNIDHHHEDDGHNHGSTENETWLSHWPLLTALLILVVMQVLEFGFSISFTLIISLIIYITAYLLAGYNVLNLAWRKAIRLDFFNEFFLMSVATIGAFAIGSFSEGVAVMVFYSIGEWFQDSAVNKAKSSIKALLDIRPDTVDVIRNEKIETVKPSDVKIGEIIQVKAGEKVALDGVLLSEKATFNTAALTGESKPDNKSKGENVFAGMINLQSVAEIKVLSEFKDSKLSKILEMVQDATARKSQTQLFISRFAKVYTPIVFALAVLLVVLPYFFVNDYDFNNWLYRSLVFLVISCPCALVVSIPLGYFGGIGLASKNGILFKGGNFLDVMTKINTVVMDKTGTLTKGVFKVQEVKTNNYNEKDFIKLTAAIESKSTHPIALAVTEFAGPVLDGVTIKDVEEIAGHGLKGIIDGKEVLAGNTKLLKKFNISYDNAIDNIVETIVVVAIDKVYAGYITIADEIKEDAKQAIEDLHQLNIETVMLSGDKQSVVNSVAKFLSIDKAFGDLLPEHKVEKVQALKDLGRQIAFIGDGVNDAPVVALADAGIAMGGLGSDATIETADIVIQNDQPSKIVAAIKIGKLTRNIVWQNIILAMTVKVIVLGLGAGGIATLWEAVIADVGVALLAILNAVRIQKMKI</sequence>
<dbReference type="InterPro" id="IPR018303">
    <property type="entry name" value="ATPase_P-typ_P_site"/>
</dbReference>
<feature type="transmembrane region" description="Helical" evidence="10">
    <location>
        <begin position="614"/>
        <end position="633"/>
    </location>
</feature>
<dbReference type="OrthoDB" id="9770315at2"/>
<dbReference type="EMBL" id="SWBP01000002">
    <property type="protein sequence ID" value="TKB99175.1"/>
    <property type="molecule type" value="Genomic_DNA"/>
</dbReference>
<dbReference type="InterPro" id="IPR001757">
    <property type="entry name" value="P_typ_ATPase"/>
</dbReference>
<dbReference type="InterPro" id="IPR059000">
    <property type="entry name" value="ATPase_P-type_domA"/>
</dbReference>
<dbReference type="GO" id="GO:0015086">
    <property type="term" value="F:cadmium ion transmembrane transporter activity"/>
    <property type="evidence" value="ECO:0007669"/>
    <property type="project" value="TreeGrafter"/>
</dbReference>
<feature type="transmembrane region" description="Helical" evidence="10">
    <location>
        <begin position="30"/>
        <end position="49"/>
    </location>
</feature>
<dbReference type="InterPro" id="IPR008250">
    <property type="entry name" value="ATPase_P-typ_transduc_dom_A_sf"/>
</dbReference>
<feature type="transmembrane region" description="Helical" evidence="10">
    <location>
        <begin position="56"/>
        <end position="78"/>
    </location>
</feature>
<dbReference type="InterPro" id="IPR023299">
    <property type="entry name" value="ATPase_P-typ_cyto_dom_N"/>
</dbReference>
<dbReference type="SFLD" id="SFLDS00003">
    <property type="entry name" value="Haloacid_Dehalogenase"/>
    <property type="match status" value="1"/>
</dbReference>
<dbReference type="GO" id="GO:0046872">
    <property type="term" value="F:metal ion binding"/>
    <property type="evidence" value="ECO:0007669"/>
    <property type="project" value="UniProtKB-KW"/>
</dbReference>
<feature type="region of interest" description="Disordered" evidence="11">
    <location>
        <begin position="1"/>
        <end position="20"/>
    </location>
</feature>
<keyword evidence="3 10" id="KW-0812">Transmembrane</keyword>
<keyword evidence="5" id="KW-1278">Translocase</keyword>
<keyword evidence="7 10" id="KW-0472">Membrane</keyword>
<dbReference type="InterPro" id="IPR044492">
    <property type="entry name" value="P_typ_ATPase_HD_dom"/>
</dbReference>
<dbReference type="PANTHER" id="PTHR48085">
    <property type="entry name" value="CADMIUM/ZINC-TRANSPORTING ATPASE HMA2-RELATED"/>
    <property type="match status" value="1"/>
</dbReference>
<dbReference type="SUPFAM" id="SSF81665">
    <property type="entry name" value="Calcium ATPase, transmembrane domain M"/>
    <property type="match status" value="1"/>
</dbReference>
<evidence type="ECO:0000259" key="12">
    <source>
        <dbReference type="Pfam" id="PF00122"/>
    </source>
</evidence>
<proteinExistence type="inferred from homology"/>
<dbReference type="Pfam" id="PF00122">
    <property type="entry name" value="E1-E2_ATPase"/>
    <property type="match status" value="1"/>
</dbReference>
<evidence type="ECO:0000256" key="6">
    <source>
        <dbReference type="ARBA" id="ARBA00022989"/>
    </source>
</evidence>
<dbReference type="GO" id="GO:0016463">
    <property type="term" value="F:P-type zinc transporter activity"/>
    <property type="evidence" value="ECO:0007669"/>
    <property type="project" value="UniProtKB-EC"/>
</dbReference>
<dbReference type="NCBIfam" id="TIGR01512">
    <property type="entry name" value="ATPase-IB2_Cd"/>
    <property type="match status" value="1"/>
</dbReference>
<dbReference type="NCBIfam" id="TIGR01525">
    <property type="entry name" value="ATPase-IB_hvy"/>
    <property type="match status" value="1"/>
</dbReference>
<dbReference type="Gene3D" id="3.40.50.1000">
    <property type="entry name" value="HAD superfamily/HAD-like"/>
    <property type="match status" value="1"/>
</dbReference>
<dbReference type="PRINTS" id="PR00120">
    <property type="entry name" value="HATPASE"/>
</dbReference>
<evidence type="ECO:0000313" key="14">
    <source>
        <dbReference type="Proteomes" id="UP000308181"/>
    </source>
</evidence>
<dbReference type="SFLD" id="SFLDG00002">
    <property type="entry name" value="C1.7:_P-type_atpase_like"/>
    <property type="match status" value="1"/>
</dbReference>
<dbReference type="PROSITE" id="PS00154">
    <property type="entry name" value="ATPASE_E1_E2"/>
    <property type="match status" value="1"/>
</dbReference>
<dbReference type="GO" id="GO:0016887">
    <property type="term" value="F:ATP hydrolysis activity"/>
    <property type="evidence" value="ECO:0007669"/>
    <property type="project" value="InterPro"/>
</dbReference>
<feature type="transmembrane region" description="Helical" evidence="10">
    <location>
        <begin position="291"/>
        <end position="312"/>
    </location>
</feature>
<evidence type="ECO:0000256" key="10">
    <source>
        <dbReference type="RuleBase" id="RU362081"/>
    </source>
</evidence>
<evidence type="ECO:0000256" key="3">
    <source>
        <dbReference type="ARBA" id="ARBA00022692"/>
    </source>
</evidence>
<dbReference type="GO" id="GO:0005524">
    <property type="term" value="F:ATP binding"/>
    <property type="evidence" value="ECO:0007669"/>
    <property type="project" value="UniProtKB-UniRule"/>
</dbReference>
<keyword evidence="6 10" id="KW-1133">Transmembrane helix</keyword>
<comment type="caution">
    <text evidence="13">The sequence shown here is derived from an EMBL/GenBank/DDBJ whole genome shotgun (WGS) entry which is preliminary data.</text>
</comment>
<keyword evidence="13" id="KW-0378">Hydrolase</keyword>
<dbReference type="RefSeq" id="WP_136825987.1">
    <property type="nucleotide sequence ID" value="NZ_SWBP01000002.1"/>
</dbReference>
<reference evidence="13 14" key="1">
    <citation type="submission" date="2019-04" db="EMBL/GenBank/DDBJ databases">
        <title>Pedobacter sp. AR-3-17 sp. nov., isolated from Arctic soil.</title>
        <authorList>
            <person name="Dahal R.H."/>
            <person name="Kim D.-U."/>
        </authorList>
    </citation>
    <scope>NUCLEOTIDE SEQUENCE [LARGE SCALE GENOMIC DNA]</scope>
    <source>
        <strain evidence="13 14">AR-3-17</strain>
    </source>
</reference>
<dbReference type="InterPro" id="IPR027256">
    <property type="entry name" value="P-typ_ATPase_IB"/>
</dbReference>
<comment type="catalytic activity">
    <reaction evidence="9">
        <text>Zn(2+)(in) + ATP + H2O = Zn(2+)(out) + ADP + phosphate + H(+)</text>
        <dbReference type="Rhea" id="RHEA:20621"/>
        <dbReference type="ChEBI" id="CHEBI:15377"/>
        <dbReference type="ChEBI" id="CHEBI:15378"/>
        <dbReference type="ChEBI" id="CHEBI:29105"/>
        <dbReference type="ChEBI" id="CHEBI:30616"/>
        <dbReference type="ChEBI" id="CHEBI:43474"/>
        <dbReference type="ChEBI" id="CHEBI:456216"/>
        <dbReference type="EC" id="7.2.2.12"/>
    </reaction>
</comment>
<feature type="domain" description="P-type ATPase A" evidence="12">
    <location>
        <begin position="141"/>
        <end position="240"/>
    </location>
</feature>
<dbReference type="InterPro" id="IPR036412">
    <property type="entry name" value="HAD-like_sf"/>
</dbReference>
<keyword evidence="4 10" id="KW-0479">Metal-binding</keyword>
<keyword evidence="10" id="KW-0547">Nucleotide-binding</keyword>
<feature type="transmembrane region" description="Helical" evidence="10">
    <location>
        <begin position="259"/>
        <end position="279"/>
    </location>
</feature>
<dbReference type="NCBIfam" id="TIGR01494">
    <property type="entry name" value="ATPase_P-type"/>
    <property type="match status" value="1"/>
</dbReference>
<dbReference type="SUPFAM" id="SSF81653">
    <property type="entry name" value="Calcium ATPase, transduction domain A"/>
    <property type="match status" value="1"/>
</dbReference>
<evidence type="ECO:0000256" key="9">
    <source>
        <dbReference type="ARBA" id="ARBA00047308"/>
    </source>
</evidence>
<keyword evidence="10" id="KW-0067">ATP-binding</keyword>
<evidence type="ECO:0000256" key="1">
    <source>
        <dbReference type="ARBA" id="ARBA00004370"/>
    </source>
</evidence>
<dbReference type="PRINTS" id="PR00119">
    <property type="entry name" value="CATATPASE"/>
</dbReference>
<dbReference type="InterPro" id="IPR051014">
    <property type="entry name" value="Cation_Transport_ATPase_IB"/>
</dbReference>
<keyword evidence="10" id="KW-1003">Cell membrane</keyword>
<gene>
    <name evidence="13" type="primary">cadA</name>
    <name evidence="13" type="ORF">FA046_08700</name>
</gene>
<dbReference type="Gene3D" id="2.70.150.10">
    <property type="entry name" value="Calcium-transporting ATPase, cytoplasmic transduction domain A"/>
    <property type="match status" value="1"/>
</dbReference>
<evidence type="ECO:0000256" key="11">
    <source>
        <dbReference type="SAM" id="MobiDB-lite"/>
    </source>
</evidence>
<dbReference type="Proteomes" id="UP000308181">
    <property type="component" value="Unassembled WGS sequence"/>
</dbReference>
<evidence type="ECO:0000256" key="7">
    <source>
        <dbReference type="ARBA" id="ARBA00023136"/>
    </source>
</evidence>
<dbReference type="AlphaFoldDB" id="A0A4U1C237"/>